<evidence type="ECO:0000313" key="12">
    <source>
        <dbReference type="EMBL" id="EME71156.1"/>
    </source>
</evidence>
<keyword evidence="5 11" id="KW-0055">Arginine biosynthesis</keyword>
<comment type="subunit">
    <text evidence="3 11">Heterotetramer of two alpha and two beta chains.</text>
</comment>
<sequence>MSTAISPLAPKGFPDMPVIAGIRLASHACGVRYAGRTDLLMVEMDKGTSAAGVFTRSLTASAPVEWCREAVAKGSARALVVNSGNANAFTGSVGVASVRRTVDSTARLVGCKESEVYIASTGTIGVRLPDEKITAALADVRAKLQPGNWLEAAQAIMTTDTYPKGATRIAVIDGTQVIINGIAKGAGMIAPDMATMLSYVFTDAALPSGVLQELLSKGVDRSFNAITVDSDTSTSDTLMLFATGRAGNTVVKDAKDKRLADFKAKLFDLLLDLALQVVRDGEGATKFVTIHVSGAAGKRAARTIGMSIANSPLVKTAIAGEDANWGRVVAAVGKAGEKANRDKLSIRMGGVLVADRGEMAHGYDEAPVAAHFKGQDIVMEVDVGVGKGKATVYTCDLTHAYIDINGSYRT</sequence>
<comment type="function">
    <text evidence="11">Catalyzes two activities which are involved in the cyclic version of arginine biosynthesis: the synthesis of N-acetylglutamate from glutamate and acetyl-CoA as the acetyl donor, and of ornithine by transacetylation between N(2)-acetylornithine and glutamate.</text>
</comment>
<evidence type="ECO:0000256" key="5">
    <source>
        <dbReference type="ARBA" id="ARBA00022571"/>
    </source>
</evidence>
<keyword evidence="8 11" id="KW-0068">Autocatalytic cleavage</keyword>
<evidence type="ECO:0000256" key="11">
    <source>
        <dbReference type="HAMAP-Rule" id="MF_01106"/>
    </source>
</evidence>
<dbReference type="EMBL" id="AONQ01000008">
    <property type="protein sequence ID" value="EME71156.1"/>
    <property type="molecule type" value="Genomic_DNA"/>
</dbReference>
<dbReference type="HAMAP" id="MF_01106">
    <property type="entry name" value="ArgJ"/>
    <property type="match status" value="1"/>
</dbReference>
<feature type="site" description="Involved in the stabilization of negative charge on the oxyanion by the formation of the oxyanion hole" evidence="11">
    <location>
        <position position="122"/>
    </location>
</feature>
<organism evidence="12 13">
    <name type="scientific">Paramagnetospirillum caucaseum</name>
    <dbReference type="NCBI Taxonomy" id="1244869"/>
    <lineage>
        <taxon>Bacteria</taxon>
        <taxon>Pseudomonadati</taxon>
        <taxon>Pseudomonadota</taxon>
        <taxon>Alphaproteobacteria</taxon>
        <taxon>Rhodospirillales</taxon>
        <taxon>Magnetospirillaceae</taxon>
        <taxon>Paramagnetospirillum</taxon>
    </lineage>
</organism>
<dbReference type="PANTHER" id="PTHR23100:SF0">
    <property type="entry name" value="ARGININE BIOSYNTHESIS BIFUNCTIONAL PROTEIN ARGJ, MITOCHONDRIAL"/>
    <property type="match status" value="1"/>
</dbReference>
<dbReference type="GO" id="GO:0006592">
    <property type="term" value="P:ornithine biosynthetic process"/>
    <property type="evidence" value="ECO:0007669"/>
    <property type="project" value="TreeGrafter"/>
</dbReference>
<dbReference type="GO" id="GO:0006526">
    <property type="term" value="P:L-arginine biosynthetic process"/>
    <property type="evidence" value="ECO:0007669"/>
    <property type="project" value="UniProtKB-UniRule"/>
</dbReference>
<comment type="pathway">
    <text evidence="11">Amino-acid biosynthesis; L-arginine biosynthesis; N(2)-acetyl-L-ornithine from L-glutamate: step 1/4.</text>
</comment>
<dbReference type="InterPro" id="IPR042195">
    <property type="entry name" value="ArgJ_beta_C"/>
</dbReference>
<evidence type="ECO:0000313" key="13">
    <source>
        <dbReference type="Proteomes" id="UP000011744"/>
    </source>
</evidence>
<name>M2YDX5_9PROT</name>
<comment type="similarity">
    <text evidence="2 11">Belongs to the ArgJ family.</text>
</comment>
<dbReference type="InterPro" id="IPR002813">
    <property type="entry name" value="Arg_biosynth_ArgJ"/>
</dbReference>
<feature type="binding site" evidence="11">
    <location>
        <position position="158"/>
    </location>
    <ligand>
        <name>substrate</name>
    </ligand>
</feature>
<feature type="binding site" evidence="11">
    <location>
        <position position="195"/>
    </location>
    <ligand>
        <name>substrate</name>
    </ligand>
</feature>
<evidence type="ECO:0000256" key="9">
    <source>
        <dbReference type="ARBA" id="ARBA00023268"/>
    </source>
</evidence>
<dbReference type="GO" id="GO:0004042">
    <property type="term" value="F:L-glutamate N-acetyltransferase activity"/>
    <property type="evidence" value="ECO:0007669"/>
    <property type="project" value="UniProtKB-UniRule"/>
</dbReference>
<dbReference type="EC" id="2.3.1.35" evidence="11"/>
<dbReference type="SUPFAM" id="SSF56266">
    <property type="entry name" value="DmpA/ArgJ-like"/>
    <property type="match status" value="1"/>
</dbReference>
<dbReference type="NCBIfam" id="NF003802">
    <property type="entry name" value="PRK05388.1"/>
    <property type="match status" value="1"/>
</dbReference>
<dbReference type="InterPro" id="IPR016117">
    <property type="entry name" value="ArgJ-like_dom_sf"/>
</dbReference>
<evidence type="ECO:0000256" key="3">
    <source>
        <dbReference type="ARBA" id="ARBA00011475"/>
    </source>
</evidence>
<dbReference type="EC" id="2.3.1.1" evidence="11"/>
<dbReference type="FunFam" id="3.10.20.340:FF:000003">
    <property type="entry name" value="Arginine biosynthesis bifunctional protein ArgJ"/>
    <property type="match status" value="1"/>
</dbReference>
<comment type="catalytic activity">
    <reaction evidence="11">
        <text>N(2)-acetyl-L-ornithine + L-glutamate = N-acetyl-L-glutamate + L-ornithine</text>
        <dbReference type="Rhea" id="RHEA:15349"/>
        <dbReference type="ChEBI" id="CHEBI:29985"/>
        <dbReference type="ChEBI" id="CHEBI:44337"/>
        <dbReference type="ChEBI" id="CHEBI:46911"/>
        <dbReference type="ChEBI" id="CHEBI:57805"/>
        <dbReference type="EC" id="2.3.1.35"/>
    </reaction>
</comment>
<comment type="catalytic activity">
    <reaction evidence="11">
        <text>L-glutamate + acetyl-CoA = N-acetyl-L-glutamate + CoA + H(+)</text>
        <dbReference type="Rhea" id="RHEA:24292"/>
        <dbReference type="ChEBI" id="CHEBI:15378"/>
        <dbReference type="ChEBI" id="CHEBI:29985"/>
        <dbReference type="ChEBI" id="CHEBI:44337"/>
        <dbReference type="ChEBI" id="CHEBI:57287"/>
        <dbReference type="ChEBI" id="CHEBI:57288"/>
        <dbReference type="EC" id="2.3.1.1"/>
    </reaction>
</comment>
<keyword evidence="10 11" id="KW-0012">Acyltransferase</keyword>
<evidence type="ECO:0000256" key="1">
    <source>
        <dbReference type="ARBA" id="ARBA00004496"/>
    </source>
</evidence>
<dbReference type="AlphaFoldDB" id="M2YDX5"/>
<dbReference type="NCBIfam" id="TIGR00120">
    <property type="entry name" value="ArgJ"/>
    <property type="match status" value="1"/>
</dbReference>
<dbReference type="FunFam" id="3.60.70.12:FF:000001">
    <property type="entry name" value="Arginine biosynthesis bifunctional protein ArgJ, chloroplastic"/>
    <property type="match status" value="1"/>
</dbReference>
<gene>
    <name evidence="11" type="primary">argJ</name>
    <name evidence="12" type="ORF">H261_04440</name>
</gene>
<keyword evidence="4 11" id="KW-0963">Cytoplasm</keyword>
<feature type="active site" description="Nucleophile" evidence="11">
    <location>
        <position position="195"/>
    </location>
</feature>
<feature type="binding site" evidence="11">
    <location>
        <position position="282"/>
    </location>
    <ligand>
        <name>substrate</name>
    </ligand>
</feature>
<evidence type="ECO:0000256" key="4">
    <source>
        <dbReference type="ARBA" id="ARBA00022490"/>
    </source>
</evidence>
<dbReference type="STRING" id="1244869.H261_04440"/>
<evidence type="ECO:0000256" key="6">
    <source>
        <dbReference type="ARBA" id="ARBA00022605"/>
    </source>
</evidence>
<reference evidence="12 13" key="1">
    <citation type="journal article" date="2014" name="Genome Announc.">
        <title>Draft Genome Sequence of Magnetospirillum sp. Strain SO-1, a Freshwater Magnetotactic Bacterium Isolated from the Ol'khovka River, Russia.</title>
        <authorList>
            <person name="Grouzdev D.S."/>
            <person name="Dziuba M.V."/>
            <person name="Sukhacheva M.S."/>
            <person name="Mardanov A.V."/>
            <person name="Beletskiy A.V."/>
            <person name="Kuznetsov B.B."/>
            <person name="Skryabin K.G."/>
        </authorList>
    </citation>
    <scope>NUCLEOTIDE SEQUENCE [LARGE SCALE GENOMIC DNA]</scope>
    <source>
        <strain evidence="12 13">SO-1</strain>
    </source>
</reference>
<keyword evidence="7 11" id="KW-0808">Transferase</keyword>
<feature type="site" description="Involved in the stabilization of negative charge on the oxyanion by the formation of the oxyanion hole" evidence="11">
    <location>
        <position position="121"/>
    </location>
</feature>
<dbReference type="eggNOG" id="COG1364">
    <property type="taxonomic scope" value="Bacteria"/>
</dbReference>
<dbReference type="OrthoDB" id="9804242at2"/>
<evidence type="ECO:0000256" key="8">
    <source>
        <dbReference type="ARBA" id="ARBA00022813"/>
    </source>
</evidence>
<dbReference type="RefSeq" id="WP_008614777.1">
    <property type="nucleotide sequence ID" value="NZ_AONQ01000008.1"/>
</dbReference>
<dbReference type="Gene3D" id="3.60.70.12">
    <property type="entry name" value="L-amino peptidase D-ALA esterase/amidase"/>
    <property type="match status" value="1"/>
</dbReference>
<keyword evidence="13" id="KW-1185">Reference proteome</keyword>
<keyword evidence="6 11" id="KW-0028">Amino-acid biosynthesis</keyword>
<dbReference type="Pfam" id="PF01960">
    <property type="entry name" value="ArgJ"/>
    <property type="match status" value="1"/>
</dbReference>
<feature type="binding site" evidence="11">
    <location>
        <position position="184"/>
    </location>
    <ligand>
        <name>substrate</name>
    </ligand>
</feature>
<dbReference type="GO" id="GO:0005737">
    <property type="term" value="C:cytoplasm"/>
    <property type="evidence" value="ECO:0007669"/>
    <property type="project" value="UniProtKB-SubCell"/>
</dbReference>
<dbReference type="PATRIC" id="fig|1244869.3.peg.892"/>
<protein>
    <recommendedName>
        <fullName evidence="11">Arginine biosynthesis bifunctional protein ArgJ</fullName>
    </recommendedName>
    <domain>
        <recommendedName>
            <fullName evidence="11">Glutamate N-acetyltransferase</fullName>
            <ecNumber evidence="11">2.3.1.35</ecNumber>
        </recommendedName>
        <alternativeName>
            <fullName evidence="11">Ornithine acetyltransferase</fullName>
            <shortName evidence="11">OATase</shortName>
        </alternativeName>
        <alternativeName>
            <fullName evidence="11">Ornithine transacetylase</fullName>
        </alternativeName>
    </domain>
    <domain>
        <recommendedName>
            <fullName evidence="11">Amino-acid acetyltransferase</fullName>
            <ecNumber evidence="11">2.3.1.1</ecNumber>
        </recommendedName>
        <alternativeName>
            <fullName evidence="11">N-acetylglutamate synthase</fullName>
            <shortName evidence="11">AGSase</shortName>
        </alternativeName>
    </domain>
    <component>
        <recommendedName>
            <fullName evidence="11">Arginine biosynthesis bifunctional protein ArgJ alpha chain</fullName>
        </recommendedName>
    </component>
    <component>
        <recommendedName>
            <fullName evidence="11">Arginine biosynthesis bifunctional protein ArgJ beta chain</fullName>
        </recommendedName>
    </component>
</protein>
<feature type="site" description="Cleavage; by autolysis" evidence="11">
    <location>
        <begin position="194"/>
        <end position="195"/>
    </location>
</feature>
<comment type="caution">
    <text evidence="12">The sequence shown here is derived from an EMBL/GenBank/DDBJ whole genome shotgun (WGS) entry which is preliminary data.</text>
</comment>
<comment type="subcellular location">
    <subcellularLocation>
        <location evidence="1 11">Cytoplasm</location>
    </subcellularLocation>
</comment>
<feature type="binding site" evidence="11">
    <location>
        <position position="410"/>
    </location>
    <ligand>
        <name>substrate</name>
    </ligand>
</feature>
<feature type="chain" id="PRO_5023560648" description="Arginine biosynthesis bifunctional protein ArgJ alpha chain" evidence="11">
    <location>
        <begin position="1"/>
        <end position="194"/>
    </location>
</feature>
<feature type="binding site" evidence="11">
    <location>
        <position position="405"/>
    </location>
    <ligand>
        <name>substrate</name>
    </ligand>
</feature>
<evidence type="ECO:0000256" key="2">
    <source>
        <dbReference type="ARBA" id="ARBA00006774"/>
    </source>
</evidence>
<feature type="chain" id="PRO_5023560647" description="Arginine biosynthesis bifunctional protein ArgJ beta chain" evidence="11">
    <location>
        <begin position="195"/>
        <end position="410"/>
    </location>
</feature>
<dbReference type="CDD" id="cd02152">
    <property type="entry name" value="OAT"/>
    <property type="match status" value="1"/>
</dbReference>
<evidence type="ECO:0000256" key="10">
    <source>
        <dbReference type="ARBA" id="ARBA00023315"/>
    </source>
</evidence>
<accession>M2YDX5</accession>
<dbReference type="Gene3D" id="3.10.20.340">
    <property type="entry name" value="ArgJ beta chain, C-terminal domain"/>
    <property type="match status" value="1"/>
</dbReference>
<dbReference type="Proteomes" id="UP000011744">
    <property type="component" value="Unassembled WGS sequence"/>
</dbReference>
<keyword evidence="9 11" id="KW-0511">Multifunctional enzyme</keyword>
<comment type="pathway">
    <text evidence="11">Amino-acid biosynthesis; L-arginine biosynthesis; L-ornithine and N-acetyl-L-glutamate from L-glutamate and N(2)-acetyl-L-ornithine (cyclic): step 1/1.</text>
</comment>
<dbReference type="PANTHER" id="PTHR23100">
    <property type="entry name" value="ARGININE BIOSYNTHESIS BIFUNCTIONAL PROTEIN ARGJ"/>
    <property type="match status" value="1"/>
</dbReference>
<dbReference type="GO" id="GO:0004358">
    <property type="term" value="F:L-glutamate N-acetyltransferase activity, acting on acetyl-L-ornithine as donor"/>
    <property type="evidence" value="ECO:0007669"/>
    <property type="project" value="UniProtKB-UniRule"/>
</dbReference>
<evidence type="ECO:0000256" key="7">
    <source>
        <dbReference type="ARBA" id="ARBA00022679"/>
    </source>
</evidence>
<dbReference type="UniPathway" id="UPA00068">
    <property type="reaction ID" value="UER00106"/>
</dbReference>
<proteinExistence type="inferred from homology"/>